<evidence type="ECO:0000313" key="3">
    <source>
        <dbReference type="Proteomes" id="UP000008810"/>
    </source>
</evidence>
<evidence type="ECO:0000313" key="2">
    <source>
        <dbReference type="EnsemblPlants" id="PNT62865"/>
    </source>
</evidence>
<reference evidence="1 2" key="1">
    <citation type="journal article" date="2010" name="Nature">
        <title>Genome sequencing and analysis of the model grass Brachypodium distachyon.</title>
        <authorList>
            <consortium name="International Brachypodium Initiative"/>
        </authorList>
    </citation>
    <scope>NUCLEOTIDE SEQUENCE [LARGE SCALE GENOMIC DNA]</scope>
    <source>
        <strain evidence="1 2">Bd21</strain>
    </source>
</reference>
<name>A0A2K2CLF8_BRADI</name>
<dbReference type="EnsemblPlants" id="PNT62865">
    <property type="protein sequence ID" value="PNT62865"/>
    <property type="gene ID" value="BRADI_4g09127v3"/>
</dbReference>
<reference evidence="1" key="2">
    <citation type="submission" date="2017-06" db="EMBL/GenBank/DDBJ databases">
        <title>WGS assembly of Brachypodium distachyon.</title>
        <authorList>
            <consortium name="The International Brachypodium Initiative"/>
            <person name="Lucas S."/>
            <person name="Harmon-Smith M."/>
            <person name="Lail K."/>
            <person name="Tice H."/>
            <person name="Grimwood J."/>
            <person name="Bruce D."/>
            <person name="Barry K."/>
            <person name="Shu S."/>
            <person name="Lindquist E."/>
            <person name="Wang M."/>
            <person name="Pitluck S."/>
            <person name="Vogel J.P."/>
            <person name="Garvin D.F."/>
            <person name="Mockler T.C."/>
            <person name="Schmutz J."/>
            <person name="Rokhsar D."/>
            <person name="Bevan M.W."/>
        </authorList>
    </citation>
    <scope>NUCLEOTIDE SEQUENCE</scope>
    <source>
        <strain evidence="1">Bd21</strain>
    </source>
</reference>
<accession>A0A2K2CLF8</accession>
<dbReference type="EMBL" id="CM000883">
    <property type="protein sequence ID" value="PNT62865.1"/>
    <property type="molecule type" value="Genomic_DNA"/>
</dbReference>
<proteinExistence type="predicted"/>
<evidence type="ECO:0000313" key="1">
    <source>
        <dbReference type="EMBL" id="PNT62865.1"/>
    </source>
</evidence>
<dbReference type="InParanoid" id="A0A2K2CLF8"/>
<organism evidence="1">
    <name type="scientific">Brachypodium distachyon</name>
    <name type="common">Purple false brome</name>
    <name type="synonym">Trachynia distachya</name>
    <dbReference type="NCBI Taxonomy" id="15368"/>
    <lineage>
        <taxon>Eukaryota</taxon>
        <taxon>Viridiplantae</taxon>
        <taxon>Streptophyta</taxon>
        <taxon>Embryophyta</taxon>
        <taxon>Tracheophyta</taxon>
        <taxon>Spermatophyta</taxon>
        <taxon>Magnoliopsida</taxon>
        <taxon>Liliopsida</taxon>
        <taxon>Poales</taxon>
        <taxon>Poaceae</taxon>
        <taxon>BOP clade</taxon>
        <taxon>Pooideae</taxon>
        <taxon>Stipodae</taxon>
        <taxon>Brachypodieae</taxon>
        <taxon>Brachypodium</taxon>
    </lineage>
</organism>
<sequence>MCLSKYLISIPCFVRRGNGGRLLRPTAATLSCLRGVHCYAI</sequence>
<keyword evidence="3" id="KW-1185">Reference proteome</keyword>
<gene>
    <name evidence="1" type="ORF">BRADI_4g09127v3</name>
</gene>
<protein>
    <submittedName>
        <fullName evidence="1 2">Uncharacterized protein</fullName>
    </submittedName>
</protein>
<dbReference type="AlphaFoldDB" id="A0A2K2CLF8"/>
<dbReference type="Gramene" id="PNT62865">
    <property type="protein sequence ID" value="PNT62865"/>
    <property type="gene ID" value="BRADI_4g09127v3"/>
</dbReference>
<reference evidence="2" key="3">
    <citation type="submission" date="2018-08" db="UniProtKB">
        <authorList>
            <consortium name="EnsemblPlants"/>
        </authorList>
    </citation>
    <scope>IDENTIFICATION</scope>
    <source>
        <strain evidence="2">cv. Bd21</strain>
    </source>
</reference>
<dbReference type="Proteomes" id="UP000008810">
    <property type="component" value="Chromosome 4"/>
</dbReference>